<keyword evidence="3 7" id="KW-0175">Coiled coil</keyword>
<dbReference type="InterPro" id="IPR027417">
    <property type="entry name" value="P-loop_NTPase"/>
</dbReference>
<evidence type="ECO:0000256" key="2">
    <source>
        <dbReference type="ARBA" id="ARBA00022840"/>
    </source>
</evidence>
<evidence type="ECO:0000256" key="6">
    <source>
        <dbReference type="RuleBase" id="RU000394"/>
    </source>
</evidence>
<dbReference type="InterPro" id="IPR036961">
    <property type="entry name" value="Kinesin_motor_dom_sf"/>
</dbReference>
<dbReference type="Gene3D" id="3.40.850.10">
    <property type="entry name" value="Kinesin motor domain"/>
    <property type="match status" value="1"/>
</dbReference>
<gene>
    <name evidence="10" type="ORF">ACHAW5_010973</name>
</gene>
<evidence type="ECO:0000256" key="7">
    <source>
        <dbReference type="SAM" id="Coils"/>
    </source>
</evidence>
<dbReference type="InterPro" id="IPR001752">
    <property type="entry name" value="Kinesin_motor_dom"/>
</dbReference>
<evidence type="ECO:0000256" key="1">
    <source>
        <dbReference type="ARBA" id="ARBA00022741"/>
    </source>
</evidence>
<dbReference type="PANTHER" id="PTHR47968">
    <property type="entry name" value="CENTROMERE PROTEIN E"/>
    <property type="match status" value="1"/>
</dbReference>
<feature type="compositionally biased region" description="Low complexity" evidence="8">
    <location>
        <begin position="334"/>
        <end position="345"/>
    </location>
</feature>
<feature type="region of interest" description="Disordered" evidence="8">
    <location>
        <begin position="688"/>
        <end position="720"/>
    </location>
</feature>
<feature type="region of interest" description="Disordered" evidence="8">
    <location>
        <begin position="521"/>
        <end position="542"/>
    </location>
</feature>
<protein>
    <recommendedName>
        <fullName evidence="6">Kinesin-like protein</fullName>
    </recommendedName>
</protein>
<evidence type="ECO:0000256" key="3">
    <source>
        <dbReference type="ARBA" id="ARBA00023054"/>
    </source>
</evidence>
<evidence type="ECO:0000313" key="10">
    <source>
        <dbReference type="EMBL" id="KAL3789843.1"/>
    </source>
</evidence>
<dbReference type="GO" id="GO:0003774">
    <property type="term" value="F:cytoskeletal motor activity"/>
    <property type="evidence" value="ECO:0007669"/>
    <property type="project" value="UniProtKB-UniRule"/>
</dbReference>
<feature type="coiled-coil region" evidence="7">
    <location>
        <begin position="756"/>
        <end position="797"/>
    </location>
</feature>
<evidence type="ECO:0000256" key="4">
    <source>
        <dbReference type="ARBA" id="ARBA00023175"/>
    </source>
</evidence>
<dbReference type="EMBL" id="JALLAZ020000667">
    <property type="protein sequence ID" value="KAL3789843.1"/>
    <property type="molecule type" value="Genomic_DNA"/>
</dbReference>
<dbReference type="PRINTS" id="PR00380">
    <property type="entry name" value="KINESINHEAVY"/>
</dbReference>
<dbReference type="SUPFAM" id="SSF52540">
    <property type="entry name" value="P-loop containing nucleoside triphosphate hydrolases"/>
    <property type="match status" value="1"/>
</dbReference>
<feature type="compositionally biased region" description="Gly residues" evidence="8">
    <location>
        <begin position="692"/>
        <end position="704"/>
    </location>
</feature>
<dbReference type="GO" id="GO:0005524">
    <property type="term" value="F:ATP binding"/>
    <property type="evidence" value="ECO:0007669"/>
    <property type="project" value="UniProtKB-UniRule"/>
</dbReference>
<dbReference type="PANTHER" id="PTHR47968:SF75">
    <property type="entry name" value="CENTROMERE-ASSOCIATED PROTEIN E"/>
    <property type="match status" value="1"/>
</dbReference>
<accession>A0ABD3PPV1</accession>
<dbReference type="InterPro" id="IPR027640">
    <property type="entry name" value="Kinesin-like_fam"/>
</dbReference>
<keyword evidence="2 5" id="KW-0067">ATP-binding</keyword>
<dbReference type="GO" id="GO:0005874">
    <property type="term" value="C:microtubule"/>
    <property type="evidence" value="ECO:0007669"/>
    <property type="project" value="UniProtKB-KW"/>
</dbReference>
<dbReference type="SMART" id="SM00129">
    <property type="entry name" value="KISc"/>
    <property type="match status" value="1"/>
</dbReference>
<feature type="region of interest" description="Disordered" evidence="8">
    <location>
        <begin position="16"/>
        <end position="111"/>
    </location>
</feature>
<feature type="region of interest" description="Disordered" evidence="8">
    <location>
        <begin position="307"/>
        <end position="360"/>
    </location>
</feature>
<feature type="compositionally biased region" description="Low complexity" evidence="8">
    <location>
        <begin position="16"/>
        <end position="34"/>
    </location>
</feature>
<dbReference type="InterPro" id="IPR019821">
    <property type="entry name" value="Kinesin_motor_CS"/>
</dbReference>
<reference evidence="10 11" key="1">
    <citation type="submission" date="2024-10" db="EMBL/GenBank/DDBJ databases">
        <title>Updated reference genomes for cyclostephanoid diatoms.</title>
        <authorList>
            <person name="Roberts W.R."/>
            <person name="Alverson A.J."/>
        </authorList>
    </citation>
    <scope>NUCLEOTIDE SEQUENCE [LARGE SCALE GENOMIC DNA]</scope>
    <source>
        <strain evidence="10 11">AJA276-08</strain>
    </source>
</reference>
<evidence type="ECO:0000256" key="8">
    <source>
        <dbReference type="SAM" id="MobiDB-lite"/>
    </source>
</evidence>
<evidence type="ECO:0000256" key="5">
    <source>
        <dbReference type="PROSITE-ProRule" id="PRU00283"/>
    </source>
</evidence>
<keyword evidence="6" id="KW-0493">Microtubule</keyword>
<keyword evidence="1 5" id="KW-0547">Nucleotide-binding</keyword>
<name>A0ABD3PPV1_9STRA</name>
<sequence>MILPSDYETALDSVDAAAASASASASATAPSSSSDGRGFARETAATMRRHTSGLATPSKSGSPRPREGYQQQQQQQQATSSWQTHPSDPRRITQSDHTASHTSHRDPGRMADYSFDRVYGQAESTSTLYDESVRGVVGSFVDGYHGSVFAYGQTNSGKTHTMTGSAAEAGVVRLAVRDVFHRIRSQSTAAAASATNDGSREYLVRVSYLEIYNEQIYDLLSQPSPSPSKFKSSLQHHHLPPSTSVRIFESRTEGVVVRGLREEIVTCPEDVFALLDAGDARRRVGCTGMNKTSSRSHSVFRLVLESRASSSKGEGGGGLGAGGGGGGVPSLAPSSNSSINSDSDSVTTCGTQHSHHGASIRGPVRISSLSLVDLAGSESVKYTGSTGVRQKEGQYINKSLLTLGHVVHKLSEMSLREKVGGASSSSALSMMAPNEHIPYRDSKLTRLLQPSLGGNAQVCIICNISPALSNLEESHNTLKFAMRAKKIRQHARITEVADEKTLLRSYREEIEELKRQLREARKTSAEIQHSQQPRHHGQVDQTPKIAVEYSSSSDDEDQDDTHVLVSAIANLESLILKAGAKSTQKGTTTTVRSNSSTATTSEDGNDESSLPSRALDAALMRAESEVASFVKPKISSPAVTNDSPATNKTSLMTPATTQRVEESDEDDHLLLEELHRIQDMLGAVMKKKRKGGGGVKSTPGGGPGNHINNPESRTPERDTEMEQLRMQLQEQEVASTMRKADSSFLQGQLNVKDGILKEVSVLLEALEKRQLALETENKQLREDLAGAANMIEEADAARLILEQRLSERDIELVEKRDGVYDNSE</sequence>
<feature type="domain" description="Kinesin motor" evidence="9">
    <location>
        <begin position="58"/>
        <end position="487"/>
    </location>
</feature>
<dbReference type="AlphaFoldDB" id="A0ABD3PPV1"/>
<dbReference type="Pfam" id="PF00225">
    <property type="entry name" value="Kinesin"/>
    <property type="match status" value="2"/>
</dbReference>
<feature type="region of interest" description="Disordered" evidence="8">
    <location>
        <begin position="581"/>
        <end position="610"/>
    </location>
</feature>
<evidence type="ECO:0000259" key="9">
    <source>
        <dbReference type="PROSITE" id="PS50067"/>
    </source>
</evidence>
<feature type="binding site" evidence="5">
    <location>
        <begin position="152"/>
        <end position="159"/>
    </location>
    <ligand>
        <name>ATP</name>
        <dbReference type="ChEBI" id="CHEBI:30616"/>
    </ligand>
</feature>
<keyword evidence="11" id="KW-1185">Reference proteome</keyword>
<comment type="similarity">
    <text evidence="5 6">Belongs to the TRAFAC class myosin-kinesin ATPase superfamily. Kinesin family.</text>
</comment>
<comment type="caution">
    <text evidence="10">The sequence shown here is derived from an EMBL/GenBank/DDBJ whole genome shotgun (WGS) entry which is preliminary data.</text>
</comment>
<evidence type="ECO:0000313" key="11">
    <source>
        <dbReference type="Proteomes" id="UP001530315"/>
    </source>
</evidence>
<dbReference type="Proteomes" id="UP001530315">
    <property type="component" value="Unassembled WGS sequence"/>
</dbReference>
<feature type="compositionally biased region" description="Gly residues" evidence="8">
    <location>
        <begin position="313"/>
        <end position="328"/>
    </location>
</feature>
<proteinExistence type="inferred from homology"/>
<dbReference type="PROSITE" id="PS50067">
    <property type="entry name" value="KINESIN_MOTOR_2"/>
    <property type="match status" value="1"/>
</dbReference>
<keyword evidence="4 5" id="KW-0505">Motor protein</keyword>
<dbReference type="PROSITE" id="PS00411">
    <property type="entry name" value="KINESIN_MOTOR_1"/>
    <property type="match status" value="1"/>
</dbReference>
<organism evidence="10 11">
    <name type="scientific">Stephanodiscus triporus</name>
    <dbReference type="NCBI Taxonomy" id="2934178"/>
    <lineage>
        <taxon>Eukaryota</taxon>
        <taxon>Sar</taxon>
        <taxon>Stramenopiles</taxon>
        <taxon>Ochrophyta</taxon>
        <taxon>Bacillariophyta</taxon>
        <taxon>Coscinodiscophyceae</taxon>
        <taxon>Thalassiosirophycidae</taxon>
        <taxon>Stephanodiscales</taxon>
        <taxon>Stephanodiscaceae</taxon>
        <taxon>Stephanodiscus</taxon>
    </lineage>
</organism>